<proteinExistence type="predicted"/>
<dbReference type="EMBL" id="CM042027">
    <property type="protein sequence ID" value="KAI3802098.1"/>
    <property type="molecule type" value="Genomic_DNA"/>
</dbReference>
<reference evidence="1 2" key="2">
    <citation type="journal article" date="2022" name="Mol. Ecol. Resour.">
        <title>The genomes of chicory, endive, great burdock and yacon provide insights into Asteraceae paleo-polyploidization history and plant inulin production.</title>
        <authorList>
            <person name="Fan W."/>
            <person name="Wang S."/>
            <person name="Wang H."/>
            <person name="Wang A."/>
            <person name="Jiang F."/>
            <person name="Liu H."/>
            <person name="Zhao H."/>
            <person name="Xu D."/>
            <person name="Zhang Y."/>
        </authorList>
    </citation>
    <scope>NUCLEOTIDE SEQUENCE [LARGE SCALE GENOMIC DNA]</scope>
    <source>
        <strain evidence="2">cv. Yunnan</strain>
        <tissue evidence="1">Leaves</tissue>
    </source>
</reference>
<evidence type="ECO:0000313" key="1">
    <source>
        <dbReference type="EMBL" id="KAI3802098.1"/>
    </source>
</evidence>
<name>A0ACB9I3F3_9ASTR</name>
<sequence length="178" mass="20005">MNNVRKRSKFSGTETPLFTNMTTEDPDPKFNIDDEVDDIMDSDVENVEGEDDGDDGNDKNNNDARNAEKVNQQANMEETEQPVNEVIETVNGPVEPHNVETEVQNEEILIEENVRTPEVQATETPPSKKRKESEAEKTVPSRPPPSKGIVFKTPEGKRLKTMARREVSGKDKGKEIPE</sequence>
<protein>
    <submittedName>
        <fullName evidence="1">Uncharacterized protein</fullName>
    </submittedName>
</protein>
<keyword evidence="2" id="KW-1185">Reference proteome</keyword>
<accession>A0ACB9I3F3</accession>
<comment type="caution">
    <text evidence="1">The sequence shown here is derived from an EMBL/GenBank/DDBJ whole genome shotgun (WGS) entry which is preliminary data.</text>
</comment>
<evidence type="ECO:0000313" key="2">
    <source>
        <dbReference type="Proteomes" id="UP001056120"/>
    </source>
</evidence>
<reference evidence="2" key="1">
    <citation type="journal article" date="2022" name="Mol. Ecol. Resour.">
        <title>The genomes of chicory, endive, great burdock and yacon provide insights into Asteraceae palaeo-polyploidization history and plant inulin production.</title>
        <authorList>
            <person name="Fan W."/>
            <person name="Wang S."/>
            <person name="Wang H."/>
            <person name="Wang A."/>
            <person name="Jiang F."/>
            <person name="Liu H."/>
            <person name="Zhao H."/>
            <person name="Xu D."/>
            <person name="Zhang Y."/>
        </authorList>
    </citation>
    <scope>NUCLEOTIDE SEQUENCE [LARGE SCALE GENOMIC DNA]</scope>
    <source>
        <strain evidence="2">cv. Yunnan</strain>
    </source>
</reference>
<dbReference type="Proteomes" id="UP001056120">
    <property type="component" value="Linkage Group LG10"/>
</dbReference>
<organism evidence="1 2">
    <name type="scientific">Smallanthus sonchifolius</name>
    <dbReference type="NCBI Taxonomy" id="185202"/>
    <lineage>
        <taxon>Eukaryota</taxon>
        <taxon>Viridiplantae</taxon>
        <taxon>Streptophyta</taxon>
        <taxon>Embryophyta</taxon>
        <taxon>Tracheophyta</taxon>
        <taxon>Spermatophyta</taxon>
        <taxon>Magnoliopsida</taxon>
        <taxon>eudicotyledons</taxon>
        <taxon>Gunneridae</taxon>
        <taxon>Pentapetalae</taxon>
        <taxon>asterids</taxon>
        <taxon>campanulids</taxon>
        <taxon>Asterales</taxon>
        <taxon>Asteraceae</taxon>
        <taxon>Asteroideae</taxon>
        <taxon>Heliantheae alliance</taxon>
        <taxon>Millerieae</taxon>
        <taxon>Smallanthus</taxon>
    </lineage>
</organism>
<gene>
    <name evidence="1" type="ORF">L1987_30223</name>
</gene>